<dbReference type="RefSeq" id="WP_014222275.1">
    <property type="nucleotide sequence ID" value="NZ_LWBO01000038.1"/>
</dbReference>
<protein>
    <recommendedName>
        <fullName evidence="1">CD-NTase associated protein 4-like DNA endonuclease domain-containing protein</fullName>
    </recommendedName>
</protein>
<feature type="domain" description="CD-NTase associated protein 4-like DNA endonuclease" evidence="1">
    <location>
        <begin position="10"/>
        <end position="216"/>
    </location>
</feature>
<dbReference type="InterPro" id="IPR025382">
    <property type="entry name" value="Cap4-like_endonuclease_dom"/>
</dbReference>
<evidence type="ECO:0000313" key="2">
    <source>
        <dbReference type="EMBL" id="OQP43416.1"/>
    </source>
</evidence>
<evidence type="ECO:0000313" key="3">
    <source>
        <dbReference type="Proteomes" id="UP000192277"/>
    </source>
</evidence>
<sequence>MTKSSATTNAGVHGSTGFEFQKHCALWLLFENYTEISGKKYFICIEHHDDFLFCFLDDAGLIVNIEAFQAKKASSAWSNGVVLSAILKKLTQTGLDLLNDTHPKQSNYLHTLSFVTNDSISLNCGSRKTQDRKTLSINESNHLVTYDSIDDALKQNILKGLSKEQVTASNQIRELDKLSFFFIDLPKTNKAQKDTLAGQISRTFGDRVADPKAALDTLLLLFRNIEYVLNSGNTARLMDKTKRVEGAEIAKAMQIITLKAKAYELWRKQGDNLAIKLQIGVFDQKKFEFQFQSSFDFFKDLSQAEHIKLRNYVQQNKNRWASFLNDAESIHHIYERFINENNTLLNDFDCKAAICAAYVELKG</sequence>
<dbReference type="EMBL" id="LWBO01000038">
    <property type="protein sequence ID" value="OQP43416.1"/>
    <property type="molecule type" value="Genomic_DNA"/>
</dbReference>
<dbReference type="Proteomes" id="UP000192277">
    <property type="component" value="Unassembled WGS sequence"/>
</dbReference>
<reference evidence="2 3" key="1">
    <citation type="submission" date="2016-04" db="EMBL/GenBank/DDBJ databases">
        <authorList>
            <person name="Chen L."/>
            <person name="Zhuang W."/>
            <person name="Wang G."/>
        </authorList>
    </citation>
    <scope>NUCLEOTIDE SEQUENCE [LARGE SCALE GENOMIC DNA]</scope>
    <source>
        <strain evidence="3">GR20</strain>
    </source>
</reference>
<name>A0ABX3NSB1_9BACT</name>
<proteinExistence type="predicted"/>
<accession>A0ABX3NSB1</accession>
<evidence type="ECO:0000259" key="1">
    <source>
        <dbReference type="Pfam" id="PF14130"/>
    </source>
</evidence>
<comment type="caution">
    <text evidence="2">The sequence shown here is derived from an EMBL/GenBank/DDBJ whole genome shotgun (WGS) entry which is preliminary data.</text>
</comment>
<organism evidence="2 3">
    <name type="scientific">Niastella koreensis</name>
    <dbReference type="NCBI Taxonomy" id="354356"/>
    <lineage>
        <taxon>Bacteria</taxon>
        <taxon>Pseudomonadati</taxon>
        <taxon>Bacteroidota</taxon>
        <taxon>Chitinophagia</taxon>
        <taxon>Chitinophagales</taxon>
        <taxon>Chitinophagaceae</taxon>
        <taxon>Niastella</taxon>
    </lineage>
</organism>
<dbReference type="Pfam" id="PF14130">
    <property type="entry name" value="Cap4_nuclease"/>
    <property type="match status" value="1"/>
</dbReference>
<keyword evidence="3" id="KW-1185">Reference proteome</keyword>
<gene>
    <name evidence="2" type="ORF">A4D02_35835</name>
</gene>